<evidence type="ECO:0000313" key="3">
    <source>
        <dbReference type="Proteomes" id="UP001158576"/>
    </source>
</evidence>
<feature type="region of interest" description="Disordered" evidence="1">
    <location>
        <begin position="126"/>
        <end position="165"/>
    </location>
</feature>
<organism evidence="2 3">
    <name type="scientific">Oikopleura dioica</name>
    <name type="common">Tunicate</name>
    <dbReference type="NCBI Taxonomy" id="34765"/>
    <lineage>
        <taxon>Eukaryota</taxon>
        <taxon>Metazoa</taxon>
        <taxon>Chordata</taxon>
        <taxon>Tunicata</taxon>
        <taxon>Appendicularia</taxon>
        <taxon>Copelata</taxon>
        <taxon>Oikopleuridae</taxon>
        <taxon>Oikopleura</taxon>
    </lineage>
</organism>
<gene>
    <name evidence="2" type="ORF">OKIOD_LOCUS4741</name>
</gene>
<accession>A0ABN7S3H7</accession>
<sequence>MNKFKPGELVYERSEQKIVPLTLCTKPKDTSEFNPNNYPEKRLRQLLHRLTTNTDTGFNLLEDIFECMVMNDIFQSRFIPNWMTEEARIMDILGLRRIGEREENKTIPYHGYLRTELAEHLGNLRLTNHNNRSRKSEIDPSSILSEGSQRRTRSQTSLMNKKKEPTTEIAKTVKQLFEEPSVKKNFNKIFQTKRRIDPISPEEIEQWQQIINKKARKQFSDPGFLANLQVPTLRKSELPSSEEILDILPLDLSIGH</sequence>
<reference evidence="2 3" key="1">
    <citation type="submission" date="2021-04" db="EMBL/GenBank/DDBJ databases">
        <authorList>
            <person name="Bliznina A."/>
        </authorList>
    </citation>
    <scope>NUCLEOTIDE SEQUENCE [LARGE SCALE GENOMIC DNA]</scope>
</reference>
<protein>
    <submittedName>
        <fullName evidence="2">Oidioi.mRNA.OKI2018_I69.PAR.g13183.t1.cds</fullName>
    </submittedName>
</protein>
<name>A0ABN7S3H7_OIKDI</name>
<dbReference type="Proteomes" id="UP001158576">
    <property type="component" value="Chromosome PAR"/>
</dbReference>
<dbReference type="EMBL" id="OU015568">
    <property type="protein sequence ID" value="CAG5091655.1"/>
    <property type="molecule type" value="Genomic_DNA"/>
</dbReference>
<keyword evidence="3" id="KW-1185">Reference proteome</keyword>
<evidence type="ECO:0000313" key="2">
    <source>
        <dbReference type="EMBL" id="CAG5091655.1"/>
    </source>
</evidence>
<proteinExistence type="predicted"/>
<evidence type="ECO:0000256" key="1">
    <source>
        <dbReference type="SAM" id="MobiDB-lite"/>
    </source>
</evidence>